<keyword evidence="2" id="KW-1133">Transmembrane helix</keyword>
<sequence length="130" mass="14638">MKITNTPPLWGWLFGFCLILLVGCSILAVDAHNTVNEYKAMRANDLRMIRQEIVNHSLSQTNQLRTLLNNNSEQLKQYVDVQIPRQVHNSISSYTPITINQTANPAINANPTLNNSNSPVGERNAPRTIR</sequence>
<dbReference type="AlphaFoldDB" id="A0A9X9BMK6"/>
<reference evidence="3 4" key="1">
    <citation type="submission" date="2019-06" db="EMBL/GenBank/DDBJ databases">
        <title>Pseudomonas bimorpha sp. nov. isolated from bovine raw milk and skim milk concentrate.</title>
        <authorList>
            <person name="Hofmann K."/>
            <person name="Huptas C."/>
            <person name="Doll E."/>
            <person name="Scherer S."/>
            <person name="Wenning M."/>
        </authorList>
    </citation>
    <scope>NUCLEOTIDE SEQUENCE [LARGE SCALE GENOMIC DNA]</scope>
    <source>
        <strain evidence="3 4">DSM 13124</strain>
    </source>
</reference>
<evidence type="ECO:0000256" key="2">
    <source>
        <dbReference type="SAM" id="Phobius"/>
    </source>
</evidence>
<feature type="transmembrane region" description="Helical" evidence="2">
    <location>
        <begin position="12"/>
        <end position="32"/>
    </location>
</feature>
<comment type="caution">
    <text evidence="3">The sequence shown here is derived from an EMBL/GenBank/DDBJ whole genome shotgun (WGS) entry which is preliminary data.</text>
</comment>
<evidence type="ECO:0000313" key="4">
    <source>
        <dbReference type="Proteomes" id="UP000316123"/>
    </source>
</evidence>
<dbReference type="OrthoDB" id="7033179at2"/>
<protein>
    <submittedName>
        <fullName evidence="3">Uncharacterized protein</fullName>
    </submittedName>
</protein>
<accession>A0A9X9BMK6</accession>
<feature type="region of interest" description="Disordered" evidence="1">
    <location>
        <begin position="109"/>
        <end position="130"/>
    </location>
</feature>
<evidence type="ECO:0000313" key="3">
    <source>
        <dbReference type="EMBL" id="TWR52510.1"/>
    </source>
</evidence>
<dbReference type="PROSITE" id="PS51257">
    <property type="entry name" value="PROKAR_LIPOPROTEIN"/>
    <property type="match status" value="1"/>
</dbReference>
<feature type="compositionally biased region" description="Polar residues" evidence="1">
    <location>
        <begin position="109"/>
        <end position="119"/>
    </location>
</feature>
<name>A0A9X9BMK6_PSEMA</name>
<gene>
    <name evidence="3" type="ORF">FIV41_25830</name>
</gene>
<evidence type="ECO:0000256" key="1">
    <source>
        <dbReference type="SAM" id="MobiDB-lite"/>
    </source>
</evidence>
<organism evidence="3 4">
    <name type="scientific">Pseudomonas marginalis</name>
    <name type="common">Pseudomonas panacis</name>
    <dbReference type="NCBI Taxonomy" id="298"/>
    <lineage>
        <taxon>Bacteria</taxon>
        <taxon>Pseudomonadati</taxon>
        <taxon>Pseudomonadota</taxon>
        <taxon>Gammaproteobacteria</taxon>
        <taxon>Pseudomonadales</taxon>
        <taxon>Pseudomonadaceae</taxon>
        <taxon>Pseudomonas</taxon>
    </lineage>
</organism>
<keyword evidence="2" id="KW-0472">Membrane</keyword>
<dbReference type="Proteomes" id="UP000316123">
    <property type="component" value="Unassembled WGS sequence"/>
</dbReference>
<proteinExistence type="predicted"/>
<keyword evidence="2" id="KW-0812">Transmembrane</keyword>
<dbReference type="EMBL" id="VFEQ01000024">
    <property type="protein sequence ID" value="TWR52510.1"/>
    <property type="molecule type" value="Genomic_DNA"/>
</dbReference>